<protein>
    <recommendedName>
        <fullName evidence="7">FAD-binding PCMH-type domain-containing protein</fullName>
    </recommendedName>
</protein>
<feature type="chain" id="PRO_5041912430" description="FAD-binding PCMH-type domain-containing protein" evidence="6">
    <location>
        <begin position="19"/>
        <end position="268"/>
    </location>
</feature>
<comment type="caution">
    <text evidence="8">The sequence shown here is derived from an EMBL/GenBank/DDBJ whole genome shotgun (WGS) entry which is preliminary data.</text>
</comment>
<dbReference type="Gene3D" id="3.40.462.20">
    <property type="match status" value="1"/>
</dbReference>
<dbReference type="InterPro" id="IPR036318">
    <property type="entry name" value="FAD-bd_PCMH-like_sf"/>
</dbReference>
<keyword evidence="3" id="KW-0285">Flavoprotein</keyword>
<evidence type="ECO:0000313" key="8">
    <source>
        <dbReference type="EMBL" id="KAK3376323.1"/>
    </source>
</evidence>
<dbReference type="InterPro" id="IPR016169">
    <property type="entry name" value="FAD-bd_PCMH_sub2"/>
</dbReference>
<evidence type="ECO:0000256" key="4">
    <source>
        <dbReference type="ARBA" id="ARBA00022827"/>
    </source>
</evidence>
<dbReference type="PROSITE" id="PS51387">
    <property type="entry name" value="FAD_PCMH"/>
    <property type="match status" value="1"/>
</dbReference>
<keyword evidence="9" id="KW-1185">Reference proteome</keyword>
<reference evidence="8" key="2">
    <citation type="submission" date="2023-06" db="EMBL/GenBank/DDBJ databases">
        <authorList>
            <consortium name="Lawrence Berkeley National Laboratory"/>
            <person name="Haridas S."/>
            <person name="Hensen N."/>
            <person name="Bonometti L."/>
            <person name="Westerberg I."/>
            <person name="Brannstrom I.O."/>
            <person name="Guillou S."/>
            <person name="Cros-Aarteil S."/>
            <person name="Calhoun S."/>
            <person name="Kuo A."/>
            <person name="Mondo S."/>
            <person name="Pangilinan J."/>
            <person name="Riley R."/>
            <person name="Labutti K."/>
            <person name="Andreopoulos B."/>
            <person name="Lipzen A."/>
            <person name="Chen C."/>
            <person name="Yanf M."/>
            <person name="Daum C."/>
            <person name="Ng V."/>
            <person name="Clum A."/>
            <person name="Steindorff A."/>
            <person name="Ohm R."/>
            <person name="Martin F."/>
            <person name="Silar P."/>
            <person name="Natvig D."/>
            <person name="Lalanne C."/>
            <person name="Gautier V."/>
            <person name="Ament-Velasquez S.L."/>
            <person name="Kruys A."/>
            <person name="Hutchinson M.I."/>
            <person name="Powell A.J."/>
            <person name="Barry K."/>
            <person name="Miller A.N."/>
            <person name="Grigoriev I.V."/>
            <person name="Debuchy R."/>
            <person name="Gladieux P."/>
            <person name="Thoren M.H."/>
            <person name="Johannesson H."/>
        </authorList>
    </citation>
    <scope>NUCLEOTIDE SEQUENCE</scope>
    <source>
        <strain evidence="8">CBS 958.72</strain>
    </source>
</reference>
<dbReference type="AlphaFoldDB" id="A0AAE0KGE8"/>
<feature type="domain" description="FAD-binding PCMH-type" evidence="7">
    <location>
        <begin position="6"/>
        <end position="187"/>
    </location>
</feature>
<dbReference type="EMBL" id="JAULSN010000003">
    <property type="protein sequence ID" value="KAK3376323.1"/>
    <property type="molecule type" value="Genomic_DNA"/>
</dbReference>
<evidence type="ECO:0000256" key="6">
    <source>
        <dbReference type="SAM" id="SignalP"/>
    </source>
</evidence>
<comment type="similarity">
    <text evidence="2">Belongs to the oxygen-dependent FAD-linked oxidoreductase family.</text>
</comment>
<dbReference type="GO" id="GO:0016491">
    <property type="term" value="F:oxidoreductase activity"/>
    <property type="evidence" value="ECO:0007669"/>
    <property type="project" value="UniProtKB-KW"/>
</dbReference>
<dbReference type="Gene3D" id="3.30.465.10">
    <property type="match status" value="1"/>
</dbReference>
<dbReference type="PANTHER" id="PTHR42973">
    <property type="entry name" value="BINDING OXIDOREDUCTASE, PUTATIVE (AFU_ORTHOLOGUE AFUA_1G17690)-RELATED"/>
    <property type="match status" value="1"/>
</dbReference>
<comment type="cofactor">
    <cofactor evidence="1">
        <name>FAD</name>
        <dbReference type="ChEBI" id="CHEBI:57692"/>
    </cofactor>
</comment>
<proteinExistence type="inferred from homology"/>
<organism evidence="8 9">
    <name type="scientific">Lasiosphaeria ovina</name>
    <dbReference type="NCBI Taxonomy" id="92902"/>
    <lineage>
        <taxon>Eukaryota</taxon>
        <taxon>Fungi</taxon>
        <taxon>Dikarya</taxon>
        <taxon>Ascomycota</taxon>
        <taxon>Pezizomycotina</taxon>
        <taxon>Sordariomycetes</taxon>
        <taxon>Sordariomycetidae</taxon>
        <taxon>Sordariales</taxon>
        <taxon>Lasiosphaeriaceae</taxon>
        <taxon>Lasiosphaeria</taxon>
    </lineage>
</organism>
<dbReference type="GO" id="GO:0071949">
    <property type="term" value="F:FAD binding"/>
    <property type="evidence" value="ECO:0007669"/>
    <property type="project" value="InterPro"/>
</dbReference>
<evidence type="ECO:0000313" key="9">
    <source>
        <dbReference type="Proteomes" id="UP001287356"/>
    </source>
</evidence>
<dbReference type="PANTHER" id="PTHR42973:SF9">
    <property type="entry name" value="FAD-BINDING PCMH-TYPE DOMAIN-CONTAINING PROTEIN-RELATED"/>
    <property type="match status" value="1"/>
</dbReference>
<accession>A0AAE0KGE8</accession>
<keyword evidence="4" id="KW-0274">FAD</keyword>
<dbReference type="InterPro" id="IPR050416">
    <property type="entry name" value="FAD-linked_Oxidoreductase"/>
</dbReference>
<reference evidence="8" key="1">
    <citation type="journal article" date="2023" name="Mol. Phylogenet. Evol.">
        <title>Genome-scale phylogeny and comparative genomics of the fungal order Sordariales.</title>
        <authorList>
            <person name="Hensen N."/>
            <person name="Bonometti L."/>
            <person name="Westerberg I."/>
            <person name="Brannstrom I.O."/>
            <person name="Guillou S."/>
            <person name="Cros-Aarteil S."/>
            <person name="Calhoun S."/>
            <person name="Haridas S."/>
            <person name="Kuo A."/>
            <person name="Mondo S."/>
            <person name="Pangilinan J."/>
            <person name="Riley R."/>
            <person name="LaButti K."/>
            <person name="Andreopoulos B."/>
            <person name="Lipzen A."/>
            <person name="Chen C."/>
            <person name="Yan M."/>
            <person name="Daum C."/>
            <person name="Ng V."/>
            <person name="Clum A."/>
            <person name="Steindorff A."/>
            <person name="Ohm R.A."/>
            <person name="Martin F."/>
            <person name="Silar P."/>
            <person name="Natvig D.O."/>
            <person name="Lalanne C."/>
            <person name="Gautier V."/>
            <person name="Ament-Velasquez S.L."/>
            <person name="Kruys A."/>
            <person name="Hutchinson M.I."/>
            <person name="Powell A.J."/>
            <person name="Barry K."/>
            <person name="Miller A.N."/>
            <person name="Grigoriev I.V."/>
            <person name="Debuchy R."/>
            <person name="Gladieux P."/>
            <person name="Hiltunen Thoren M."/>
            <person name="Johannesson H."/>
        </authorList>
    </citation>
    <scope>NUCLEOTIDE SEQUENCE</scope>
    <source>
        <strain evidence="8">CBS 958.72</strain>
    </source>
</reference>
<evidence type="ECO:0000256" key="5">
    <source>
        <dbReference type="ARBA" id="ARBA00023002"/>
    </source>
</evidence>
<evidence type="ECO:0000256" key="3">
    <source>
        <dbReference type="ARBA" id="ARBA00022630"/>
    </source>
</evidence>
<dbReference type="SUPFAM" id="SSF56176">
    <property type="entry name" value="FAD-binding/transporter-associated domain-like"/>
    <property type="match status" value="1"/>
</dbReference>
<dbReference type="Proteomes" id="UP001287356">
    <property type="component" value="Unassembled WGS sequence"/>
</dbReference>
<dbReference type="InterPro" id="IPR016166">
    <property type="entry name" value="FAD-bd_PCMH"/>
</dbReference>
<keyword evidence="5" id="KW-0560">Oxidoreductase</keyword>
<sequence length="268" mass="28610">MLTSTLLLAALSWAATRAQPDIETELGALLSDKAMVIAPSSPHFGESTERYLRSNSLEYAVVVVVDTEDDVSQAVQGGLATMHGGMNIWLWNLSRIEIALDGQHAYVGAALCQCVGVAGSSIGGGVGVFMGSYCLGPDQIVSARVVLANGTAVTASPEPHADLLWALKGAGHNFGIVTELQLRVFDNTGKTDWSSALLVFTQDKLEALFRQLNAQLPRQPSHLSFDVLIVRDPSADAENSIILVRLFSNVFSVTTLEDLKGPRISFGI</sequence>
<keyword evidence="6" id="KW-0732">Signal</keyword>
<evidence type="ECO:0000259" key="7">
    <source>
        <dbReference type="PROSITE" id="PS51387"/>
    </source>
</evidence>
<evidence type="ECO:0000256" key="1">
    <source>
        <dbReference type="ARBA" id="ARBA00001974"/>
    </source>
</evidence>
<name>A0AAE0KGE8_9PEZI</name>
<feature type="signal peptide" evidence="6">
    <location>
        <begin position="1"/>
        <end position="18"/>
    </location>
</feature>
<gene>
    <name evidence="8" type="ORF">B0T24DRAFT_591999</name>
</gene>
<evidence type="ECO:0000256" key="2">
    <source>
        <dbReference type="ARBA" id="ARBA00005466"/>
    </source>
</evidence>